<name>A0A397I3M6_9EURO</name>
<dbReference type="EMBL" id="NIDN02000163">
    <property type="protein sequence ID" value="RLL95205.1"/>
    <property type="molecule type" value="Genomic_DNA"/>
</dbReference>
<accession>A0A397I3M6</accession>
<proteinExistence type="predicted"/>
<sequence length="360" mass="41003">MKDILAPSPLDKFLVCPSFHESDHSLFVQNIIQPISVVRNATVACAAIFFRDQIPEHSKPSSEIGHSRAALALSALRSFRISCEHDLVTALILGVAMVTFAMHVAEGRPYLISHYTLSLIKSQHVDLSTLDPSLIDLLMVLTSTETFECLLRSNIPTMRVDLEGKDRVDRYLGLSSPILTYFYDICEISCSMRHAKAVLPELRQRLNAIHAAVDQWQPSTPVDFLDRFTQAEVVAILAQSRVLRLAALLIIHRLYHPYGQRDLEAIMLSQAILHEFEMVLQLTQRSIPCTDLAYLVSCFEIFDKDSRIRAIERSERVITFSKQMRLRFQITVGSIWNARDCGCKFYWFELNDYVDARGIQ</sequence>
<dbReference type="InterPro" id="IPR021858">
    <property type="entry name" value="Fun_TF"/>
</dbReference>
<evidence type="ECO:0000313" key="1">
    <source>
        <dbReference type="EMBL" id="RLL95205.1"/>
    </source>
</evidence>
<dbReference type="OrthoDB" id="4137815at2759"/>
<organism evidence="1 2">
    <name type="scientific">Aspergillus turcosus</name>
    <dbReference type="NCBI Taxonomy" id="1245748"/>
    <lineage>
        <taxon>Eukaryota</taxon>
        <taxon>Fungi</taxon>
        <taxon>Dikarya</taxon>
        <taxon>Ascomycota</taxon>
        <taxon>Pezizomycotina</taxon>
        <taxon>Eurotiomycetes</taxon>
        <taxon>Eurotiomycetidae</taxon>
        <taxon>Eurotiales</taxon>
        <taxon>Aspergillaceae</taxon>
        <taxon>Aspergillus</taxon>
        <taxon>Aspergillus subgen. Fumigati</taxon>
    </lineage>
</organism>
<gene>
    <name evidence="1" type="ORF">CFD26_102978</name>
</gene>
<dbReference type="Proteomes" id="UP000215289">
    <property type="component" value="Unassembled WGS sequence"/>
</dbReference>
<evidence type="ECO:0008006" key="3">
    <source>
        <dbReference type="Google" id="ProtNLM"/>
    </source>
</evidence>
<dbReference type="Pfam" id="PF11951">
    <property type="entry name" value="Fungal_trans_2"/>
    <property type="match status" value="1"/>
</dbReference>
<dbReference type="AlphaFoldDB" id="A0A397I3M6"/>
<evidence type="ECO:0000313" key="2">
    <source>
        <dbReference type="Proteomes" id="UP000215289"/>
    </source>
</evidence>
<comment type="caution">
    <text evidence="1">The sequence shown here is derived from an EMBL/GenBank/DDBJ whole genome shotgun (WGS) entry which is preliminary data.</text>
</comment>
<protein>
    <recommendedName>
        <fullName evidence="3">Transcription factor domain-containing protein</fullName>
    </recommendedName>
</protein>
<reference evidence="1 2" key="1">
    <citation type="submission" date="2018-08" db="EMBL/GenBank/DDBJ databases">
        <title>Draft genome sequences of two Aspergillus turcosus clinical strains isolated from bronchoalveolar lavage fluid: one azole-susceptible and the other azole-resistant.</title>
        <authorList>
            <person name="Parent-Michaud M."/>
            <person name="Dufresne P.J."/>
            <person name="Fournier E."/>
            <person name="Martineau C."/>
            <person name="Moreira S."/>
            <person name="Perkins V."/>
            <person name="De Repentigny L."/>
            <person name="Dufresne S.F."/>
        </authorList>
    </citation>
    <scope>NUCLEOTIDE SEQUENCE [LARGE SCALE GENOMIC DNA]</scope>
    <source>
        <strain evidence="1">HMR AF 1038</strain>
    </source>
</reference>
<keyword evidence="2" id="KW-1185">Reference proteome</keyword>